<dbReference type="Proteomes" id="UP000235145">
    <property type="component" value="Unassembled WGS sequence"/>
</dbReference>
<sequence length="182" mass="20755">MAIPREHYREYTSYTPILLLVEHISLTTGPVLQSIFRKLSSDGSLPQIEILHPDLLQGLLHDGMEVLTISNRHKRNTTHQAGDEIEVLSRNLLKISFSSNDPKPSNWDPQDPLLISGFILYKHCFRQLPDAWKEGLKHPTGGPLIGSTGHSFWTLGTIRLPLMMVSHEERGRITRIIKFFEI</sequence>
<evidence type="ECO:0000313" key="1">
    <source>
        <dbReference type="EMBL" id="KAJ0189757.1"/>
    </source>
</evidence>
<dbReference type="AlphaFoldDB" id="A0A9R1ULE4"/>
<comment type="caution">
    <text evidence="1">The sequence shown here is derived from an EMBL/GenBank/DDBJ whole genome shotgun (WGS) entry which is preliminary data.</text>
</comment>
<dbReference type="EMBL" id="NBSK02000008">
    <property type="protein sequence ID" value="KAJ0189757.1"/>
    <property type="molecule type" value="Genomic_DNA"/>
</dbReference>
<proteinExistence type="predicted"/>
<gene>
    <name evidence="1" type="ORF">LSAT_V11C800399460</name>
</gene>
<accession>A0A9R1ULE4</accession>
<evidence type="ECO:0000313" key="2">
    <source>
        <dbReference type="Proteomes" id="UP000235145"/>
    </source>
</evidence>
<protein>
    <submittedName>
        <fullName evidence="1">Uncharacterized protein</fullName>
    </submittedName>
</protein>
<name>A0A9R1ULE4_LACSA</name>
<reference evidence="1 2" key="1">
    <citation type="journal article" date="2017" name="Nat. Commun.">
        <title>Genome assembly with in vitro proximity ligation data and whole-genome triplication in lettuce.</title>
        <authorList>
            <person name="Reyes-Chin-Wo S."/>
            <person name="Wang Z."/>
            <person name="Yang X."/>
            <person name="Kozik A."/>
            <person name="Arikit S."/>
            <person name="Song C."/>
            <person name="Xia L."/>
            <person name="Froenicke L."/>
            <person name="Lavelle D.O."/>
            <person name="Truco M.J."/>
            <person name="Xia R."/>
            <person name="Zhu S."/>
            <person name="Xu C."/>
            <person name="Xu H."/>
            <person name="Xu X."/>
            <person name="Cox K."/>
            <person name="Korf I."/>
            <person name="Meyers B.C."/>
            <person name="Michelmore R.W."/>
        </authorList>
    </citation>
    <scope>NUCLEOTIDE SEQUENCE [LARGE SCALE GENOMIC DNA]</scope>
    <source>
        <strain evidence="2">cv. Salinas</strain>
        <tissue evidence="1">Seedlings</tissue>
    </source>
</reference>
<keyword evidence="2" id="KW-1185">Reference proteome</keyword>
<organism evidence="1 2">
    <name type="scientific">Lactuca sativa</name>
    <name type="common">Garden lettuce</name>
    <dbReference type="NCBI Taxonomy" id="4236"/>
    <lineage>
        <taxon>Eukaryota</taxon>
        <taxon>Viridiplantae</taxon>
        <taxon>Streptophyta</taxon>
        <taxon>Embryophyta</taxon>
        <taxon>Tracheophyta</taxon>
        <taxon>Spermatophyta</taxon>
        <taxon>Magnoliopsida</taxon>
        <taxon>eudicotyledons</taxon>
        <taxon>Gunneridae</taxon>
        <taxon>Pentapetalae</taxon>
        <taxon>asterids</taxon>
        <taxon>campanulids</taxon>
        <taxon>Asterales</taxon>
        <taxon>Asteraceae</taxon>
        <taxon>Cichorioideae</taxon>
        <taxon>Cichorieae</taxon>
        <taxon>Lactucinae</taxon>
        <taxon>Lactuca</taxon>
    </lineage>
</organism>